<dbReference type="AlphaFoldDB" id="A0AAU9DHI5"/>
<keyword evidence="8 19" id="KW-0694">RNA-binding</keyword>
<comment type="subcellular location">
    <subcellularLocation>
        <location evidence="1 19">Cytoplasm</location>
    </subcellularLocation>
</comment>
<dbReference type="GO" id="GO:0002937">
    <property type="term" value="P:tRNA 4-thiouridine biosynthesis"/>
    <property type="evidence" value="ECO:0007669"/>
    <property type="project" value="TreeGrafter"/>
</dbReference>
<dbReference type="GO" id="GO:0004810">
    <property type="term" value="F:CCA tRNA nucleotidyltransferase activity"/>
    <property type="evidence" value="ECO:0007669"/>
    <property type="project" value="InterPro"/>
</dbReference>
<evidence type="ECO:0000256" key="12">
    <source>
        <dbReference type="ARBA" id="ARBA00058382"/>
    </source>
</evidence>
<keyword evidence="7 19" id="KW-0067">ATP-binding</keyword>
<dbReference type="SUPFAM" id="SSF52402">
    <property type="entry name" value="Adenine nucleotide alpha hydrolases-like"/>
    <property type="match status" value="1"/>
</dbReference>
<evidence type="ECO:0000256" key="18">
    <source>
        <dbReference type="ARBA" id="ARBA00080570"/>
    </source>
</evidence>
<gene>
    <name evidence="19 21" type="primary">thiI</name>
    <name evidence="21" type="ORF">KIMC2_07640</name>
</gene>
<feature type="domain" description="THUMP" evidence="20">
    <location>
        <begin position="59"/>
        <end position="164"/>
    </location>
</feature>
<dbReference type="PANTHER" id="PTHR43209">
    <property type="entry name" value="TRNA SULFURTRANSFERASE"/>
    <property type="match status" value="1"/>
</dbReference>
<dbReference type="GO" id="GO:0005524">
    <property type="term" value="F:ATP binding"/>
    <property type="evidence" value="ECO:0007669"/>
    <property type="project" value="UniProtKB-UniRule"/>
</dbReference>
<dbReference type="InterPro" id="IPR020536">
    <property type="entry name" value="ThiI_AANH"/>
</dbReference>
<evidence type="ECO:0000256" key="13">
    <source>
        <dbReference type="ARBA" id="ARBA00061472"/>
    </source>
</evidence>
<evidence type="ECO:0000256" key="17">
    <source>
        <dbReference type="ARBA" id="ARBA00077849"/>
    </source>
</evidence>
<evidence type="ECO:0000256" key="19">
    <source>
        <dbReference type="HAMAP-Rule" id="MF_00021"/>
    </source>
</evidence>
<dbReference type="InterPro" id="IPR004114">
    <property type="entry name" value="THUMP_dom"/>
</dbReference>
<keyword evidence="22" id="KW-1185">Reference proteome</keyword>
<dbReference type="FunFam" id="3.40.50.620:FF:000053">
    <property type="entry name" value="Probable tRNA sulfurtransferase"/>
    <property type="match status" value="1"/>
</dbReference>
<evidence type="ECO:0000256" key="9">
    <source>
        <dbReference type="ARBA" id="ARBA00022977"/>
    </source>
</evidence>
<dbReference type="CDD" id="cd01712">
    <property type="entry name" value="PPase_ThiI"/>
    <property type="match status" value="1"/>
</dbReference>
<dbReference type="InterPro" id="IPR049962">
    <property type="entry name" value="THUMP_ThiI"/>
</dbReference>
<evidence type="ECO:0000256" key="15">
    <source>
        <dbReference type="ARBA" id="ARBA00071867"/>
    </source>
</evidence>
<dbReference type="InterPro" id="IPR050102">
    <property type="entry name" value="tRNA_sulfurtransferase_ThiI"/>
</dbReference>
<evidence type="ECO:0000256" key="11">
    <source>
        <dbReference type="ARBA" id="ARBA00052330"/>
    </source>
</evidence>
<dbReference type="EMBL" id="AP026801">
    <property type="protein sequence ID" value="BDR56202.1"/>
    <property type="molecule type" value="Genomic_DNA"/>
</dbReference>
<dbReference type="Pfam" id="PF22025">
    <property type="entry name" value="ThiI_fer"/>
    <property type="match status" value="1"/>
</dbReference>
<evidence type="ECO:0000256" key="10">
    <source>
        <dbReference type="ARBA" id="ARBA00050570"/>
    </source>
</evidence>
<dbReference type="GO" id="GO:0009229">
    <property type="term" value="P:thiamine diphosphate biosynthetic process"/>
    <property type="evidence" value="ECO:0007669"/>
    <property type="project" value="UniProtKB-UniRule"/>
</dbReference>
<protein>
    <recommendedName>
        <fullName evidence="15 19">Probable tRNA sulfurtransferase</fullName>
        <ecNumber evidence="14 19">2.8.1.4</ecNumber>
    </recommendedName>
    <alternativeName>
        <fullName evidence="16 19">Sulfur carrier protein ThiS sulfurtransferase</fullName>
    </alternativeName>
    <alternativeName>
        <fullName evidence="17 19">Thiamine biosynthesis protein ThiI</fullName>
    </alternativeName>
    <alternativeName>
        <fullName evidence="18 19">tRNA 4-thiouridine synthase</fullName>
    </alternativeName>
</protein>
<dbReference type="HAMAP" id="MF_00021">
    <property type="entry name" value="ThiI"/>
    <property type="match status" value="1"/>
</dbReference>
<dbReference type="Pfam" id="PF02926">
    <property type="entry name" value="THUMP"/>
    <property type="match status" value="1"/>
</dbReference>
<dbReference type="InterPro" id="IPR014729">
    <property type="entry name" value="Rossmann-like_a/b/a_fold"/>
</dbReference>
<evidence type="ECO:0000256" key="4">
    <source>
        <dbReference type="ARBA" id="ARBA00022555"/>
    </source>
</evidence>
<keyword evidence="4 19" id="KW-0820">tRNA-binding</keyword>
<organism evidence="21 22">
    <name type="scientific">Xylocopilactobacillus apis</name>
    <dbReference type="NCBI Taxonomy" id="2932183"/>
    <lineage>
        <taxon>Bacteria</taxon>
        <taxon>Bacillati</taxon>
        <taxon>Bacillota</taxon>
        <taxon>Bacilli</taxon>
        <taxon>Lactobacillales</taxon>
        <taxon>Lactobacillaceae</taxon>
        <taxon>Xylocopilactobacillus</taxon>
    </lineage>
</organism>
<reference evidence="21 22" key="1">
    <citation type="journal article" date="2023" name="Microbiol. Spectr.">
        <title>Symbiosis of Carpenter Bees with Uncharacterized Lactic Acid Bacteria Showing NAD Auxotrophy.</title>
        <authorList>
            <person name="Kawasaki S."/>
            <person name="Ozawa K."/>
            <person name="Mori T."/>
            <person name="Yamamoto A."/>
            <person name="Ito M."/>
            <person name="Ohkuma M."/>
            <person name="Sakamoto M."/>
            <person name="Matsutani M."/>
        </authorList>
    </citation>
    <scope>NUCLEOTIDE SEQUENCE [LARGE SCALE GENOMIC DNA]</scope>
    <source>
        <strain evidence="21 22">KimC2</strain>
    </source>
</reference>
<dbReference type="GO" id="GO:0000049">
    <property type="term" value="F:tRNA binding"/>
    <property type="evidence" value="ECO:0007669"/>
    <property type="project" value="UniProtKB-UniRule"/>
</dbReference>
<feature type="binding site" evidence="19">
    <location>
        <position position="266"/>
    </location>
    <ligand>
        <name>ATP</name>
        <dbReference type="ChEBI" id="CHEBI:30616"/>
    </ligand>
</feature>
<evidence type="ECO:0000256" key="6">
    <source>
        <dbReference type="ARBA" id="ARBA00022741"/>
    </source>
</evidence>
<evidence type="ECO:0000256" key="3">
    <source>
        <dbReference type="ARBA" id="ARBA00022490"/>
    </source>
</evidence>
<dbReference type="Gene3D" id="3.30.2130.30">
    <property type="match status" value="1"/>
</dbReference>
<dbReference type="InterPro" id="IPR054173">
    <property type="entry name" value="ThiI_fer"/>
</dbReference>
<dbReference type="InterPro" id="IPR003720">
    <property type="entry name" value="tRNA_STrfase"/>
</dbReference>
<evidence type="ECO:0000256" key="7">
    <source>
        <dbReference type="ARBA" id="ARBA00022840"/>
    </source>
</evidence>
<comment type="function">
    <text evidence="12 19">Catalyzes the ATP-dependent transfer of a sulfur to tRNA to produce 4-thiouridine in position 8 of tRNAs, which functions as a near-UV photosensor. Also catalyzes the transfer of sulfur to the sulfur carrier protein ThiS, forming ThiS-thiocarboxylate. This is a step in the synthesis of thiazole, in the thiamine biosynthesis pathway. The sulfur is donated as persulfide by IscS.</text>
</comment>
<comment type="catalytic activity">
    <reaction evidence="10 19">
        <text>[ThiI sulfur-carrier protein]-S-sulfanyl-L-cysteine + a uridine in tRNA + 2 reduced [2Fe-2S]-[ferredoxin] + ATP + H(+) = [ThiI sulfur-carrier protein]-L-cysteine + a 4-thiouridine in tRNA + 2 oxidized [2Fe-2S]-[ferredoxin] + AMP + diphosphate</text>
        <dbReference type="Rhea" id="RHEA:24176"/>
        <dbReference type="Rhea" id="RHEA-COMP:10000"/>
        <dbReference type="Rhea" id="RHEA-COMP:10001"/>
        <dbReference type="Rhea" id="RHEA-COMP:13337"/>
        <dbReference type="Rhea" id="RHEA-COMP:13338"/>
        <dbReference type="Rhea" id="RHEA-COMP:13339"/>
        <dbReference type="Rhea" id="RHEA-COMP:13340"/>
        <dbReference type="ChEBI" id="CHEBI:15378"/>
        <dbReference type="ChEBI" id="CHEBI:29950"/>
        <dbReference type="ChEBI" id="CHEBI:30616"/>
        <dbReference type="ChEBI" id="CHEBI:33019"/>
        <dbReference type="ChEBI" id="CHEBI:33737"/>
        <dbReference type="ChEBI" id="CHEBI:33738"/>
        <dbReference type="ChEBI" id="CHEBI:61963"/>
        <dbReference type="ChEBI" id="CHEBI:65315"/>
        <dbReference type="ChEBI" id="CHEBI:136798"/>
        <dbReference type="ChEBI" id="CHEBI:456215"/>
        <dbReference type="EC" id="2.8.1.4"/>
    </reaction>
</comment>
<dbReference type="Pfam" id="PF02568">
    <property type="entry name" value="ThiI"/>
    <property type="match status" value="1"/>
</dbReference>
<keyword evidence="6 19" id="KW-0547">Nucleotide-binding</keyword>
<dbReference type="KEGG" id="xak:KIMC2_07640"/>
<dbReference type="NCBIfam" id="TIGR00342">
    <property type="entry name" value="tRNA uracil 4-sulfurtransferase ThiI"/>
    <property type="match status" value="1"/>
</dbReference>
<evidence type="ECO:0000313" key="21">
    <source>
        <dbReference type="EMBL" id="BDR56202.1"/>
    </source>
</evidence>
<dbReference type="CDD" id="cd11716">
    <property type="entry name" value="THUMP_ThiI"/>
    <property type="match status" value="1"/>
</dbReference>
<feature type="binding site" evidence="19">
    <location>
        <begin position="182"/>
        <end position="183"/>
    </location>
    <ligand>
        <name>ATP</name>
        <dbReference type="ChEBI" id="CHEBI:30616"/>
    </ligand>
</feature>
<dbReference type="GO" id="GO:0005829">
    <property type="term" value="C:cytosol"/>
    <property type="evidence" value="ECO:0007669"/>
    <property type="project" value="TreeGrafter"/>
</dbReference>
<dbReference type="SUPFAM" id="SSF143437">
    <property type="entry name" value="THUMP domain-like"/>
    <property type="match status" value="1"/>
</dbReference>
<dbReference type="GO" id="GO:0140741">
    <property type="term" value="F:tRNA-uracil-4 sulfurtransferase activity"/>
    <property type="evidence" value="ECO:0007669"/>
    <property type="project" value="UniProtKB-EC"/>
</dbReference>
<sequence>MQYNELMIRYGELSTKGKNRGQFIENLRRDIKSKLTDFSVEIKTTRDHLHVILNDEDPDPIIKILKTIFGIQSICKVVRVELDIERIKEASVFVINNFSHEAKTFKVRTKRSNKDFSYGTFEINNLIGDLILETHPYLTVNVHDPDIELTIEIRGDAAYLYSEVIAGAHGMPAGTAGLVHVMLSGGIDSPVAAYLALKRGMRVEMIHFFSPPYTSEQALAKSKELTKKLIPFTGANGIQFIAVPFAAIQEEIRKKVPEGYLMTIQRRMMLRLADLVRRQRNGLAIVNGESVGQVASQTLESMMAINDVTTTPILRPLVSFDKNEIISIAKKIDTFDLSIMPFEDCCTIFAPPQPKTRPHLDQARNYEKLLDVEQLIDDALNNIQITNIKIDQNYLNNEKEEILNLL</sequence>
<comment type="similarity">
    <text evidence="13 19">Belongs to the ThiI family.</text>
</comment>
<dbReference type="PANTHER" id="PTHR43209:SF1">
    <property type="entry name" value="TRNA SULFURTRANSFERASE"/>
    <property type="match status" value="1"/>
</dbReference>
<dbReference type="GO" id="GO:0052837">
    <property type="term" value="P:thiazole biosynthetic process"/>
    <property type="evidence" value="ECO:0007669"/>
    <property type="project" value="TreeGrafter"/>
</dbReference>
<keyword evidence="9 19" id="KW-0784">Thiamine biosynthesis</keyword>
<evidence type="ECO:0000256" key="8">
    <source>
        <dbReference type="ARBA" id="ARBA00022884"/>
    </source>
</evidence>
<dbReference type="GO" id="GO:0009228">
    <property type="term" value="P:thiamine biosynthetic process"/>
    <property type="evidence" value="ECO:0007669"/>
    <property type="project" value="UniProtKB-KW"/>
</dbReference>
<evidence type="ECO:0000259" key="20">
    <source>
        <dbReference type="PROSITE" id="PS51165"/>
    </source>
</evidence>
<name>A0AAU9DHI5_9LACO</name>
<evidence type="ECO:0000256" key="2">
    <source>
        <dbReference type="ARBA" id="ARBA00004948"/>
    </source>
</evidence>
<keyword evidence="3 19" id="KW-0963">Cytoplasm</keyword>
<dbReference type="Gene3D" id="3.40.50.620">
    <property type="entry name" value="HUPs"/>
    <property type="match status" value="1"/>
</dbReference>
<feature type="binding site" evidence="19">
    <location>
        <begin position="207"/>
        <end position="208"/>
    </location>
    <ligand>
        <name>ATP</name>
        <dbReference type="ChEBI" id="CHEBI:30616"/>
    </ligand>
</feature>
<dbReference type="SMART" id="SM00981">
    <property type="entry name" value="THUMP"/>
    <property type="match status" value="1"/>
</dbReference>
<evidence type="ECO:0000256" key="1">
    <source>
        <dbReference type="ARBA" id="ARBA00004496"/>
    </source>
</evidence>
<comment type="catalytic activity">
    <reaction evidence="11 19">
        <text>[ThiS sulfur-carrier protein]-C-terminal Gly-Gly-AMP + S-sulfanyl-L-cysteinyl-[cysteine desulfurase] + AH2 = [ThiS sulfur-carrier protein]-C-terminal-Gly-aminoethanethioate + L-cysteinyl-[cysteine desulfurase] + A + AMP + 2 H(+)</text>
        <dbReference type="Rhea" id="RHEA:43340"/>
        <dbReference type="Rhea" id="RHEA-COMP:12157"/>
        <dbReference type="Rhea" id="RHEA-COMP:12158"/>
        <dbReference type="Rhea" id="RHEA-COMP:12910"/>
        <dbReference type="Rhea" id="RHEA-COMP:19908"/>
        <dbReference type="ChEBI" id="CHEBI:13193"/>
        <dbReference type="ChEBI" id="CHEBI:15378"/>
        <dbReference type="ChEBI" id="CHEBI:17499"/>
        <dbReference type="ChEBI" id="CHEBI:29950"/>
        <dbReference type="ChEBI" id="CHEBI:61963"/>
        <dbReference type="ChEBI" id="CHEBI:90618"/>
        <dbReference type="ChEBI" id="CHEBI:232372"/>
        <dbReference type="ChEBI" id="CHEBI:456215"/>
    </reaction>
</comment>
<evidence type="ECO:0000256" key="16">
    <source>
        <dbReference type="ARBA" id="ARBA00075337"/>
    </source>
</evidence>
<dbReference type="PROSITE" id="PS51165">
    <property type="entry name" value="THUMP"/>
    <property type="match status" value="1"/>
</dbReference>
<accession>A0AAU9DHI5</accession>
<feature type="binding site" evidence="19">
    <location>
        <position position="297"/>
    </location>
    <ligand>
        <name>ATP</name>
        <dbReference type="ChEBI" id="CHEBI:30616"/>
    </ligand>
</feature>
<comment type="pathway">
    <text evidence="2 19">Cofactor biosynthesis; thiamine diphosphate biosynthesis.</text>
</comment>
<evidence type="ECO:0000256" key="14">
    <source>
        <dbReference type="ARBA" id="ARBA00066827"/>
    </source>
</evidence>
<dbReference type="EC" id="2.8.1.4" evidence="14 19"/>
<dbReference type="InterPro" id="IPR049961">
    <property type="entry name" value="ThiI_N"/>
</dbReference>
<proteinExistence type="inferred from homology"/>
<dbReference type="RefSeq" id="WP_317698080.1">
    <property type="nucleotide sequence ID" value="NZ_AP026801.1"/>
</dbReference>
<keyword evidence="5 19" id="KW-0808">Transferase</keyword>
<dbReference type="Proteomes" id="UP001321804">
    <property type="component" value="Chromosome"/>
</dbReference>
<evidence type="ECO:0000313" key="22">
    <source>
        <dbReference type="Proteomes" id="UP001321804"/>
    </source>
</evidence>
<feature type="binding site" evidence="19">
    <location>
        <position position="288"/>
    </location>
    <ligand>
        <name>ATP</name>
        <dbReference type="ChEBI" id="CHEBI:30616"/>
    </ligand>
</feature>
<evidence type="ECO:0000256" key="5">
    <source>
        <dbReference type="ARBA" id="ARBA00022679"/>
    </source>
</evidence>